<evidence type="ECO:0000256" key="1">
    <source>
        <dbReference type="ARBA" id="ARBA00022478"/>
    </source>
</evidence>
<dbReference type="HAMAP" id="MF_00974">
    <property type="entry name" value="DNA_primase_DnaG"/>
    <property type="match status" value="1"/>
</dbReference>
<keyword evidence="5 12" id="KW-0235">DNA replication</keyword>
<dbReference type="PANTHER" id="PTHR30313">
    <property type="entry name" value="DNA PRIMASE"/>
    <property type="match status" value="1"/>
</dbReference>
<comment type="cofactor">
    <cofactor evidence="12 13 14">
        <name>Zn(2+)</name>
        <dbReference type="ChEBI" id="CHEBI:29105"/>
    </cofactor>
    <text evidence="12 13 14">Binds 1 zinc ion per monomer.</text>
</comment>
<keyword evidence="3 12" id="KW-0808">Transferase</keyword>
<evidence type="ECO:0000256" key="3">
    <source>
        <dbReference type="ARBA" id="ARBA00022679"/>
    </source>
</evidence>
<evidence type="ECO:0000256" key="14">
    <source>
        <dbReference type="PIRSR" id="PIRSR002811-1"/>
    </source>
</evidence>
<keyword evidence="4 12" id="KW-0548">Nucleotidyltransferase</keyword>
<dbReference type="InterPro" id="IPR037068">
    <property type="entry name" value="DNA_primase_core_N_sf"/>
</dbReference>
<dbReference type="SUPFAM" id="SSF117023">
    <property type="entry name" value="DNA primase DnaG, C-terminal domain"/>
    <property type="match status" value="1"/>
</dbReference>
<dbReference type="InterPro" id="IPR016136">
    <property type="entry name" value="DNA_helicase_N/primase_C"/>
</dbReference>
<evidence type="ECO:0000256" key="11">
    <source>
        <dbReference type="ARBA" id="ARBA00023163"/>
    </source>
</evidence>
<dbReference type="InterPro" id="IPR050219">
    <property type="entry name" value="DnaG_primase"/>
</dbReference>
<comment type="similarity">
    <text evidence="12 13">Belongs to the DnaG primase family.</text>
</comment>
<evidence type="ECO:0000256" key="8">
    <source>
        <dbReference type="ARBA" id="ARBA00022833"/>
    </source>
</evidence>
<dbReference type="Pfam" id="PF10410">
    <property type="entry name" value="DnaB_bind"/>
    <property type="match status" value="1"/>
</dbReference>
<keyword evidence="7 12" id="KW-0863">Zinc-finger</keyword>
<keyword evidence="1 12" id="KW-0240">DNA-directed RNA polymerase</keyword>
<evidence type="ECO:0000259" key="15">
    <source>
        <dbReference type="PROSITE" id="PS50880"/>
    </source>
</evidence>
<dbReference type="Pfam" id="PF08275">
    <property type="entry name" value="DNAG_N"/>
    <property type="match status" value="1"/>
</dbReference>
<comment type="function">
    <text evidence="12 13">RNA polymerase that catalyzes the synthesis of short RNA molecules used as primers for DNA polymerase during DNA replication.</text>
</comment>
<dbReference type="EC" id="2.7.7.101" evidence="12"/>
<dbReference type="GO" id="GO:0006269">
    <property type="term" value="P:DNA replication, synthesis of primer"/>
    <property type="evidence" value="ECO:0007669"/>
    <property type="project" value="UniProtKB-UniRule"/>
</dbReference>
<dbReference type="InterPro" id="IPR019475">
    <property type="entry name" value="DNA_primase_DnaB-bd"/>
</dbReference>
<keyword evidence="11 12" id="KW-0804">Transcription</keyword>
<keyword evidence="10 12" id="KW-0238">DNA-binding</keyword>
<evidence type="ECO:0000256" key="2">
    <source>
        <dbReference type="ARBA" id="ARBA00022515"/>
    </source>
</evidence>
<dbReference type="InterPro" id="IPR006171">
    <property type="entry name" value="TOPRIM_dom"/>
</dbReference>
<evidence type="ECO:0000256" key="12">
    <source>
        <dbReference type="HAMAP-Rule" id="MF_00974"/>
    </source>
</evidence>
<comment type="caution">
    <text evidence="16">The sequence shown here is derived from an EMBL/GenBank/DDBJ whole genome shotgun (WGS) entry which is preliminary data.</text>
</comment>
<dbReference type="PROSITE" id="PS50880">
    <property type="entry name" value="TOPRIM"/>
    <property type="match status" value="1"/>
</dbReference>
<reference evidence="16" key="1">
    <citation type="journal article" date="2020" name="mSystems">
        <title>Genome- and Community-Level Interaction Insights into Carbon Utilization and Element Cycling Functions of Hydrothermarchaeota in Hydrothermal Sediment.</title>
        <authorList>
            <person name="Zhou Z."/>
            <person name="Liu Y."/>
            <person name="Xu W."/>
            <person name="Pan J."/>
            <person name="Luo Z.H."/>
            <person name="Li M."/>
        </authorList>
    </citation>
    <scope>NUCLEOTIDE SEQUENCE [LARGE SCALE GENOMIC DNA]</scope>
    <source>
        <strain evidence="16">SpSt-776</strain>
    </source>
</reference>
<evidence type="ECO:0000256" key="5">
    <source>
        <dbReference type="ARBA" id="ARBA00022705"/>
    </source>
</evidence>
<dbReference type="InterPro" id="IPR036977">
    <property type="entry name" value="DNA_primase_Znf_CHC2"/>
</dbReference>
<dbReference type="PIRSF" id="PIRSF002811">
    <property type="entry name" value="DnaG"/>
    <property type="match status" value="1"/>
</dbReference>
<evidence type="ECO:0000256" key="6">
    <source>
        <dbReference type="ARBA" id="ARBA00022723"/>
    </source>
</evidence>
<protein>
    <recommendedName>
        <fullName evidence="12 13">DNA primase</fullName>
        <ecNumber evidence="12">2.7.7.101</ecNumber>
    </recommendedName>
</protein>
<dbReference type="Pfam" id="PF13155">
    <property type="entry name" value="Toprim_2"/>
    <property type="match status" value="1"/>
</dbReference>
<keyword evidence="2 12" id="KW-0639">Primosome</keyword>
<evidence type="ECO:0000256" key="10">
    <source>
        <dbReference type="ARBA" id="ARBA00023125"/>
    </source>
</evidence>
<dbReference type="GO" id="GO:0000428">
    <property type="term" value="C:DNA-directed RNA polymerase complex"/>
    <property type="evidence" value="ECO:0007669"/>
    <property type="project" value="UniProtKB-KW"/>
</dbReference>
<evidence type="ECO:0000256" key="9">
    <source>
        <dbReference type="ARBA" id="ARBA00022842"/>
    </source>
</evidence>
<evidence type="ECO:0000256" key="13">
    <source>
        <dbReference type="PIRNR" id="PIRNR002811"/>
    </source>
</evidence>
<dbReference type="InterPro" id="IPR013264">
    <property type="entry name" value="DNAG_N"/>
</dbReference>
<keyword evidence="9" id="KW-0460">Magnesium</keyword>
<dbReference type="AlphaFoldDB" id="A0A7C3SJ08"/>
<dbReference type="Gene3D" id="3.40.1360.10">
    <property type="match status" value="1"/>
</dbReference>
<dbReference type="SUPFAM" id="SSF56731">
    <property type="entry name" value="DNA primase core"/>
    <property type="match status" value="1"/>
</dbReference>
<feature type="zinc finger region" description="CHC2-type" evidence="12 14">
    <location>
        <begin position="39"/>
        <end position="63"/>
    </location>
</feature>
<dbReference type="CDD" id="cd03364">
    <property type="entry name" value="TOPRIM_DnaG_primases"/>
    <property type="match status" value="1"/>
</dbReference>
<dbReference type="GO" id="GO:0003677">
    <property type="term" value="F:DNA binding"/>
    <property type="evidence" value="ECO:0007669"/>
    <property type="project" value="UniProtKB-KW"/>
</dbReference>
<gene>
    <name evidence="12" type="primary">dnaG</name>
    <name evidence="16" type="ORF">ENV62_06260</name>
</gene>
<dbReference type="PANTHER" id="PTHR30313:SF2">
    <property type="entry name" value="DNA PRIMASE"/>
    <property type="match status" value="1"/>
</dbReference>
<dbReference type="SUPFAM" id="SSF57783">
    <property type="entry name" value="Zinc beta-ribbon"/>
    <property type="match status" value="1"/>
</dbReference>
<dbReference type="InterPro" id="IPR030846">
    <property type="entry name" value="DnaG_bac"/>
</dbReference>
<dbReference type="GO" id="GO:0003899">
    <property type="term" value="F:DNA-directed RNA polymerase activity"/>
    <property type="evidence" value="ECO:0007669"/>
    <property type="project" value="UniProtKB-UniRule"/>
</dbReference>
<dbReference type="FunFam" id="3.90.580.10:FF:000001">
    <property type="entry name" value="DNA primase"/>
    <property type="match status" value="1"/>
</dbReference>
<accession>A0A7C3SJ08</accession>
<evidence type="ECO:0000256" key="7">
    <source>
        <dbReference type="ARBA" id="ARBA00022771"/>
    </source>
</evidence>
<dbReference type="SMART" id="SM00400">
    <property type="entry name" value="ZnF_CHCC"/>
    <property type="match status" value="1"/>
</dbReference>
<dbReference type="Gene3D" id="3.90.580.10">
    <property type="entry name" value="Zinc finger, CHC2-type domain"/>
    <property type="match status" value="1"/>
</dbReference>
<dbReference type="GO" id="GO:1990077">
    <property type="term" value="C:primosome complex"/>
    <property type="evidence" value="ECO:0007669"/>
    <property type="project" value="UniProtKB-KW"/>
</dbReference>
<evidence type="ECO:0000256" key="4">
    <source>
        <dbReference type="ARBA" id="ARBA00022695"/>
    </source>
</evidence>
<dbReference type="Pfam" id="PF01807">
    <property type="entry name" value="Zn_ribbon_DnaG"/>
    <property type="match status" value="1"/>
</dbReference>
<dbReference type="Gene3D" id="3.90.980.10">
    <property type="entry name" value="DNA primase, catalytic core, N-terminal domain"/>
    <property type="match status" value="1"/>
</dbReference>
<keyword evidence="8 12" id="KW-0862">Zinc</keyword>
<comment type="subunit">
    <text evidence="12">Monomer. Interacts with DnaB.</text>
</comment>
<dbReference type="GO" id="GO:0008270">
    <property type="term" value="F:zinc ion binding"/>
    <property type="evidence" value="ECO:0007669"/>
    <property type="project" value="UniProtKB-UniRule"/>
</dbReference>
<dbReference type="EMBL" id="DTHB01000043">
    <property type="protein sequence ID" value="HGB14822.1"/>
    <property type="molecule type" value="Genomic_DNA"/>
</dbReference>
<proteinExistence type="inferred from homology"/>
<evidence type="ECO:0000313" key="16">
    <source>
        <dbReference type="EMBL" id="HGB14822.1"/>
    </source>
</evidence>
<name>A0A7C3SJ08_9BACT</name>
<dbReference type="InterPro" id="IPR034151">
    <property type="entry name" value="TOPRIM_DnaG_bac"/>
</dbReference>
<feature type="domain" description="Toprim" evidence="15">
    <location>
        <begin position="258"/>
        <end position="339"/>
    </location>
</feature>
<comment type="catalytic activity">
    <reaction evidence="12">
        <text>ssDNA + n NTP = ssDNA/pppN(pN)n-1 hybrid + (n-1) diphosphate.</text>
        <dbReference type="EC" id="2.7.7.101"/>
    </reaction>
</comment>
<organism evidence="16">
    <name type="scientific">Desulfobacca acetoxidans</name>
    <dbReference type="NCBI Taxonomy" id="60893"/>
    <lineage>
        <taxon>Bacteria</taxon>
        <taxon>Pseudomonadati</taxon>
        <taxon>Thermodesulfobacteriota</taxon>
        <taxon>Desulfobaccia</taxon>
        <taxon>Desulfobaccales</taxon>
        <taxon>Desulfobaccaceae</taxon>
        <taxon>Desulfobacca</taxon>
    </lineage>
</organism>
<keyword evidence="6 12" id="KW-0479">Metal-binding</keyword>
<dbReference type="InterPro" id="IPR002694">
    <property type="entry name" value="Znf_CHC2"/>
</dbReference>
<dbReference type="SMART" id="SM00493">
    <property type="entry name" value="TOPRIM"/>
    <property type="match status" value="1"/>
</dbReference>
<dbReference type="NCBIfam" id="TIGR01391">
    <property type="entry name" value="dnaG"/>
    <property type="match status" value="1"/>
</dbReference>
<dbReference type="Gene3D" id="1.10.860.10">
    <property type="entry name" value="DNAb Helicase, Chain A"/>
    <property type="match status" value="1"/>
</dbReference>
<dbReference type="InterPro" id="IPR006295">
    <property type="entry name" value="DNA_primase_DnaG"/>
</dbReference>
<comment type="domain">
    <text evidence="12">Contains an N-terminal zinc-binding domain, a central core domain that contains the primase activity, and a C-terminal DnaB-binding domain.</text>
</comment>
<dbReference type="FunFam" id="3.90.980.10:FF:000001">
    <property type="entry name" value="DNA primase"/>
    <property type="match status" value="1"/>
</dbReference>
<sequence>MAYIPEDKLLELKNAAPLEEVVGAVVKLTRRGRNLVGLCPFHADSKPSFTVSPDKGIFYCFGCGAGGSVFNFLMQYHRLSFPEAVEELARRYGISLSWRDLGPEGAKASRKRQLAYDLMAQAAAFYRHTLESPGGQRAREYLARRGLTPKIIQDFQLGYAPDEWEALRNHLQNKGLSLELAQETGLLVARASGGYYDRFRDRVIFPIADRTGRIVAFGGRVLGDGEPKYLNSPESLLYTKGRLLYGLPQAAQALRREDLALVVEGYLDLLALKVHGIEPVLATLGTALTREQVRLLKSLASRVILIFDGDAAGVAAMRRAFPLFAEEGLAARVLALPAGQDPDSYVQAQGPGWFQAPWEKAQPLFAFVVEGLIQTHGLGIDDRVRLIAELKPYFQALRDPVERDLWLKFTAERLEVSEAGLRVSLHTARAPAACPSGPHRNLEINLEKRLVKWILCQPEMVDWAEVEEWLQFMDDETYRRILTQALALYRKLGTLDLGFLTQCIDEEWQRQHLCALALEEEEFSRSKAEQFLADFRRAFKMRRLNQQQKEIKKKLAAAGLREEDILALQAQKREIDHQLEALKV</sequence>
<dbReference type="GO" id="GO:0005737">
    <property type="term" value="C:cytoplasm"/>
    <property type="evidence" value="ECO:0007669"/>
    <property type="project" value="TreeGrafter"/>
</dbReference>